<feature type="compositionally biased region" description="Acidic residues" evidence="1">
    <location>
        <begin position="17"/>
        <end position="27"/>
    </location>
</feature>
<keyword evidence="3" id="KW-1185">Reference proteome</keyword>
<dbReference type="AlphaFoldDB" id="A0A3P7KRP9"/>
<proteinExistence type="predicted"/>
<name>A0A3P7KRP9_STRVU</name>
<protein>
    <submittedName>
        <fullName evidence="2">Uncharacterized protein</fullName>
    </submittedName>
</protein>
<dbReference type="OrthoDB" id="5873775at2759"/>
<dbReference type="EMBL" id="UYYB01014094">
    <property type="protein sequence ID" value="VDM69922.1"/>
    <property type="molecule type" value="Genomic_DNA"/>
</dbReference>
<feature type="compositionally biased region" description="Polar residues" evidence="1">
    <location>
        <begin position="1"/>
        <end position="13"/>
    </location>
</feature>
<gene>
    <name evidence="2" type="ORF">SVUK_LOCUS4920</name>
</gene>
<accession>A0A3P7KRP9</accession>
<feature type="region of interest" description="Disordered" evidence="1">
    <location>
        <begin position="50"/>
        <end position="86"/>
    </location>
</feature>
<evidence type="ECO:0000256" key="1">
    <source>
        <dbReference type="SAM" id="MobiDB-lite"/>
    </source>
</evidence>
<dbReference type="Proteomes" id="UP000270094">
    <property type="component" value="Unassembled WGS sequence"/>
</dbReference>
<feature type="region of interest" description="Disordered" evidence="1">
    <location>
        <begin position="1"/>
        <end position="27"/>
    </location>
</feature>
<evidence type="ECO:0000313" key="3">
    <source>
        <dbReference type="Proteomes" id="UP000270094"/>
    </source>
</evidence>
<reference evidence="2 3" key="1">
    <citation type="submission" date="2018-11" db="EMBL/GenBank/DDBJ databases">
        <authorList>
            <consortium name="Pathogen Informatics"/>
        </authorList>
    </citation>
    <scope>NUCLEOTIDE SEQUENCE [LARGE SCALE GENOMIC DNA]</scope>
</reference>
<sequence length="156" mass="17368">MSMSRSRGPSHASSIGDGDDFPDLCEELDEDAMRRAAAAAVVKNIVLSEESPADVTSPPFSCAEKTIQKTHESSFSQKDSSPRKFGEDAALRHSCGIRHEDGRFRQSSCPFYSRIATRDDDTTSWRKTNANPDEIIEAGTTQEIEIKWTRLENVEK</sequence>
<evidence type="ECO:0000313" key="2">
    <source>
        <dbReference type="EMBL" id="VDM69922.1"/>
    </source>
</evidence>
<organism evidence="2 3">
    <name type="scientific">Strongylus vulgaris</name>
    <name type="common">Blood worm</name>
    <dbReference type="NCBI Taxonomy" id="40348"/>
    <lineage>
        <taxon>Eukaryota</taxon>
        <taxon>Metazoa</taxon>
        <taxon>Ecdysozoa</taxon>
        <taxon>Nematoda</taxon>
        <taxon>Chromadorea</taxon>
        <taxon>Rhabditida</taxon>
        <taxon>Rhabditina</taxon>
        <taxon>Rhabditomorpha</taxon>
        <taxon>Strongyloidea</taxon>
        <taxon>Strongylidae</taxon>
        <taxon>Strongylus</taxon>
    </lineage>
</organism>